<dbReference type="GO" id="GO:0160206">
    <property type="term" value="F:tRNA (cytidine(32)/uridine(32)-2'-O)-methyltransferase activity"/>
    <property type="evidence" value="ECO:0007669"/>
    <property type="project" value="UniProtKB-EC"/>
</dbReference>
<dbReference type="InterPro" id="IPR029026">
    <property type="entry name" value="tRNA_m1G_MTases_N"/>
</dbReference>
<evidence type="ECO:0000259" key="7">
    <source>
        <dbReference type="Pfam" id="PF00588"/>
    </source>
</evidence>
<dbReference type="CDD" id="cd18093">
    <property type="entry name" value="SpoU-like_TrmJ"/>
    <property type="match status" value="1"/>
</dbReference>
<comment type="subunit">
    <text evidence="5">Homodimer.</text>
</comment>
<evidence type="ECO:0000256" key="3">
    <source>
        <dbReference type="ARBA" id="ARBA00022679"/>
    </source>
</evidence>
<dbReference type="GO" id="GO:0005829">
    <property type="term" value="C:cytosol"/>
    <property type="evidence" value="ECO:0007669"/>
    <property type="project" value="TreeGrafter"/>
</dbReference>
<dbReference type="Gene3D" id="1.10.8.590">
    <property type="match status" value="1"/>
</dbReference>
<evidence type="ECO:0000313" key="8">
    <source>
        <dbReference type="EMBL" id="QIK38051.1"/>
    </source>
</evidence>
<keyword evidence="5" id="KW-0963">Cytoplasm</keyword>
<organism evidence="8 9">
    <name type="scientific">Caldichromatium japonicum</name>
    <dbReference type="NCBI Taxonomy" id="2699430"/>
    <lineage>
        <taxon>Bacteria</taxon>
        <taxon>Pseudomonadati</taxon>
        <taxon>Pseudomonadota</taxon>
        <taxon>Gammaproteobacteria</taxon>
        <taxon>Chromatiales</taxon>
        <taxon>Chromatiaceae</taxon>
        <taxon>Caldichromatium</taxon>
    </lineage>
</organism>
<dbReference type="EMBL" id="CP048029">
    <property type="protein sequence ID" value="QIK38051.1"/>
    <property type="molecule type" value="Genomic_DNA"/>
</dbReference>
<dbReference type="Proteomes" id="UP000502699">
    <property type="component" value="Chromosome"/>
</dbReference>
<evidence type="ECO:0000256" key="4">
    <source>
        <dbReference type="ARBA" id="ARBA00022691"/>
    </source>
</evidence>
<feature type="domain" description="tRNA/rRNA methyltransferase SpoU type" evidence="7">
    <location>
        <begin position="12"/>
        <end position="161"/>
    </location>
</feature>
<evidence type="ECO:0000256" key="1">
    <source>
        <dbReference type="ARBA" id="ARBA00007228"/>
    </source>
</evidence>
<dbReference type="InterPro" id="IPR029028">
    <property type="entry name" value="Alpha/beta_knot_MTases"/>
</dbReference>
<keyword evidence="2 5" id="KW-0489">Methyltransferase</keyword>
<dbReference type="FunFam" id="3.40.1280.10:FF:000006">
    <property type="entry name" value="Uncharacterized tRNA/rRNA methyltransferase HI_0380"/>
    <property type="match status" value="1"/>
</dbReference>
<comment type="similarity">
    <text evidence="1">Belongs to the class IV-like SAM-binding methyltransferase superfamily. RNA methyltransferase TrmH family.</text>
</comment>
<feature type="region of interest" description="Disordered" evidence="6">
    <location>
        <begin position="244"/>
        <end position="270"/>
    </location>
</feature>
<dbReference type="Pfam" id="PF00588">
    <property type="entry name" value="SpoU_methylase"/>
    <property type="match status" value="1"/>
</dbReference>
<dbReference type="PANTHER" id="PTHR42786:SF2">
    <property type="entry name" value="TRNA (CYTIDINE_URIDINE-2'-O-)-METHYLTRANSFERASE TRMJ"/>
    <property type="match status" value="1"/>
</dbReference>
<dbReference type="Gene3D" id="3.40.1280.10">
    <property type="match status" value="1"/>
</dbReference>
<comment type="catalytic activity">
    <reaction evidence="5">
        <text>uridine(32) in tRNA + S-adenosyl-L-methionine = 2'-O-methyluridine(32) in tRNA + S-adenosyl-L-homocysteine + H(+)</text>
        <dbReference type="Rhea" id="RHEA:42936"/>
        <dbReference type="Rhea" id="RHEA-COMP:10107"/>
        <dbReference type="Rhea" id="RHEA-COMP:10290"/>
        <dbReference type="ChEBI" id="CHEBI:15378"/>
        <dbReference type="ChEBI" id="CHEBI:57856"/>
        <dbReference type="ChEBI" id="CHEBI:59789"/>
        <dbReference type="ChEBI" id="CHEBI:65315"/>
        <dbReference type="ChEBI" id="CHEBI:74478"/>
        <dbReference type="EC" id="2.1.1.200"/>
    </reaction>
</comment>
<dbReference type="PANTHER" id="PTHR42786">
    <property type="entry name" value="TRNA/RRNA METHYLTRANSFERASE"/>
    <property type="match status" value="1"/>
</dbReference>
<gene>
    <name evidence="5" type="primary">trmJ</name>
    <name evidence="8" type="ORF">GWK36_08720</name>
</gene>
<keyword evidence="5" id="KW-0819">tRNA processing</keyword>
<proteinExistence type="inferred from homology"/>
<dbReference type="SUPFAM" id="SSF75217">
    <property type="entry name" value="alpha/beta knot"/>
    <property type="match status" value="1"/>
</dbReference>
<dbReference type="InterPro" id="IPR001537">
    <property type="entry name" value="SpoU_MeTrfase"/>
</dbReference>
<dbReference type="GO" id="GO:0002128">
    <property type="term" value="P:tRNA nucleoside ribose methylation"/>
    <property type="evidence" value="ECO:0007669"/>
    <property type="project" value="TreeGrafter"/>
</dbReference>
<dbReference type="AlphaFoldDB" id="A0A6G7VDF4"/>
<protein>
    <recommendedName>
        <fullName evidence="5">tRNA (cytidine/uridine-2'-O-)-methyltransferase TrmJ</fullName>
        <ecNumber evidence="5">2.1.1.200</ecNumber>
    </recommendedName>
    <alternativeName>
        <fullName evidence="5">tRNA (cytidine(32)/uridine(32)-2'-O)-methyltransferase</fullName>
    </alternativeName>
    <alternativeName>
        <fullName evidence="5">tRNA Cm32/Um32 methyltransferase</fullName>
    </alternativeName>
</protein>
<dbReference type="PIRSF" id="PIRSF004808">
    <property type="entry name" value="LasT"/>
    <property type="match status" value="1"/>
</dbReference>
<evidence type="ECO:0000256" key="5">
    <source>
        <dbReference type="RuleBase" id="RU362024"/>
    </source>
</evidence>
<accession>A0A6G7VDF4</accession>
<dbReference type="InterPro" id="IPR004384">
    <property type="entry name" value="RNA_MeTrfase_TrmJ/LasT"/>
</dbReference>
<keyword evidence="3 8" id="KW-0808">Transferase</keyword>
<dbReference type="KEGG" id="cjap:GWK36_08720"/>
<sequence length="270" mass="29446">MIDQIGDALARIRIVMVGTTHPGNIGAVARALKTMGLSRLELAAPQTQPDAESIARAAGADDLIARAGIHADLISALDGCRLVIGASARVRSISWPVLDPPACAARLLDEARFGDVALVLGRERSGLTNEELARCHYLVHIPANPAFSSLNVAAAAQVLAYEIWQVASQSHDVQLSEPPRDLATAKEMEGFYTHLAATLIELGFSDPEQSRTLEIRLRRLFNRARPDRTELNILRGILSAAQGRKRPDRFARRQSPPLTEQTPVRHHSEQ</sequence>
<keyword evidence="4 5" id="KW-0949">S-adenosyl-L-methionine</keyword>
<reference evidence="9" key="1">
    <citation type="submission" date="2020-01" db="EMBL/GenBank/DDBJ databases">
        <title>Caldichromatium gen. nov., sp. nov., a thermophilic purple sulfur bacterium member of the family Chromatiaceae isolated from Nakabusa hot spring, Japan.</title>
        <authorList>
            <person name="Saini M.K."/>
            <person name="Hanada S."/>
            <person name="Tank M."/>
        </authorList>
    </citation>
    <scope>NUCLEOTIDE SEQUENCE [LARGE SCALE GENOMIC DNA]</scope>
    <source>
        <strain evidence="9">No.7</strain>
    </source>
</reference>
<evidence type="ECO:0000256" key="2">
    <source>
        <dbReference type="ARBA" id="ARBA00022603"/>
    </source>
</evidence>
<evidence type="ECO:0000313" key="9">
    <source>
        <dbReference type="Proteomes" id="UP000502699"/>
    </source>
</evidence>
<evidence type="ECO:0000256" key="6">
    <source>
        <dbReference type="SAM" id="MobiDB-lite"/>
    </source>
</evidence>
<keyword evidence="9" id="KW-1185">Reference proteome</keyword>
<comment type="subcellular location">
    <subcellularLocation>
        <location evidence="5">Cytoplasm</location>
    </subcellularLocation>
</comment>
<dbReference type="GO" id="GO:0003723">
    <property type="term" value="F:RNA binding"/>
    <property type="evidence" value="ECO:0007669"/>
    <property type="project" value="InterPro"/>
</dbReference>
<comment type="catalytic activity">
    <reaction evidence="5">
        <text>cytidine(32) in tRNA + S-adenosyl-L-methionine = 2'-O-methylcytidine(32) in tRNA + S-adenosyl-L-homocysteine + H(+)</text>
        <dbReference type="Rhea" id="RHEA:42932"/>
        <dbReference type="Rhea" id="RHEA-COMP:10288"/>
        <dbReference type="Rhea" id="RHEA-COMP:10289"/>
        <dbReference type="ChEBI" id="CHEBI:15378"/>
        <dbReference type="ChEBI" id="CHEBI:57856"/>
        <dbReference type="ChEBI" id="CHEBI:59789"/>
        <dbReference type="ChEBI" id="CHEBI:74495"/>
        <dbReference type="ChEBI" id="CHEBI:82748"/>
        <dbReference type="EC" id="2.1.1.200"/>
    </reaction>
</comment>
<dbReference type="RefSeq" id="WP_166270815.1">
    <property type="nucleotide sequence ID" value="NZ_CP048029.1"/>
</dbReference>
<comment type="function">
    <text evidence="5">Catalyzes the formation of 2'O-methylated cytidine (Cm32) or 2'O-methylated uridine (Um32) at position 32 in tRNA.</text>
</comment>
<dbReference type="EC" id="2.1.1.200" evidence="5"/>
<dbReference type="NCBIfam" id="TIGR00050">
    <property type="entry name" value="rRNA_methyl_1"/>
    <property type="match status" value="1"/>
</dbReference>
<name>A0A6G7VDF4_9GAMM</name>